<evidence type="ECO:0000259" key="6">
    <source>
        <dbReference type="PROSITE" id="PS51715"/>
    </source>
</evidence>
<name>A0AAD9V9P2_ACRCE</name>
<dbReference type="PROSITE" id="PS51715">
    <property type="entry name" value="G_GB1_RHD3"/>
    <property type="match status" value="1"/>
</dbReference>
<evidence type="ECO:0000256" key="2">
    <source>
        <dbReference type="ARBA" id="ARBA00022801"/>
    </source>
</evidence>
<dbReference type="Proteomes" id="UP001249851">
    <property type="component" value="Unassembled WGS sequence"/>
</dbReference>
<dbReference type="EMBL" id="JARQWQ010000017">
    <property type="protein sequence ID" value="KAK2566431.1"/>
    <property type="molecule type" value="Genomic_DNA"/>
</dbReference>
<dbReference type="Pfam" id="PF02841">
    <property type="entry name" value="GBP_C"/>
    <property type="match status" value="1"/>
</dbReference>
<dbReference type="Pfam" id="PF02263">
    <property type="entry name" value="GBP"/>
    <property type="match status" value="2"/>
</dbReference>
<dbReference type="InterPro" id="IPR027417">
    <property type="entry name" value="P-loop_NTPase"/>
</dbReference>
<dbReference type="AlphaFoldDB" id="A0AAD9V9P2"/>
<comment type="similarity">
    <text evidence="4">Belongs to the TRAFAC class dynamin-like GTPase superfamily. GB1/RHD3 GTPase family.</text>
</comment>
<keyword evidence="2" id="KW-0378">Hydrolase</keyword>
<sequence length="681" mass="78387">MAAAIPICIPNNCSWNESSQIFKQDKSQPRSELQLVDEALRKLRSIHGPVCVVSIAGPCRKGKSYILSRIFDQPNVFGLGNSFDPETMGMWMWVVPEKYRDNTGQEFTVVLLDSEGIDAVGSQVVNDHAIFILSVLLSSVLIYNSVGVPTRTDLETLEYPFHLSPVTEISQKTNLHKITGIQVDVLFGLEVALSFGIELEEKNRKDAIPFQHFLTFRGHIINLCRRIQLLAGEKIDDETARRVFPSFVWLLRDVVLQLPKGIENLKKYFLEKVFKTGKARSDKSQKVVDNILKYFPDFDAFPLCPPSADPEVIQDLPDSWGQGTVDSSFVEGVENFKRLMKPKLCPKKSFVGPGLVTGEALAILFEEYVREINTPGAVPIVQNAWDVVTENKCTEFLENAKAVYNAGMKELCLPCDDMKIRRLHETQFVEALSFFENNTEDIDLAARWKYIEKLADYANEEESVLLRDNNRKTELECDHLIKSLREIYLEPVFSDLRDPDCSDFVVMEERLRSAYAKIEIEFSKQAPRSSLSSNCGYVYERQHSKEMKQNLDQVKFRRKYSEEIASERKARELQAEETEKMMRANALLKENTMEIENKIAQLTQEYEEEHRELLRTMAEEMKLQQQEAQSAITKARASAETDRQTHLQQRRQLQAQIEEIRQRMRDQNDTINSLQEKLRRM</sequence>
<keyword evidence="3" id="KW-0342">GTP-binding</keyword>
<dbReference type="PANTHER" id="PTHR10751">
    <property type="entry name" value="GUANYLATE BINDING PROTEIN"/>
    <property type="match status" value="1"/>
</dbReference>
<accession>A0AAD9V9P2</accession>
<dbReference type="InterPro" id="IPR036543">
    <property type="entry name" value="Guanylate-bd_C_sf"/>
</dbReference>
<dbReference type="InterPro" id="IPR015894">
    <property type="entry name" value="Guanylate-bd_N"/>
</dbReference>
<dbReference type="SUPFAM" id="SSF52540">
    <property type="entry name" value="P-loop containing nucleoside triphosphate hydrolases"/>
    <property type="match status" value="1"/>
</dbReference>
<feature type="coiled-coil region" evidence="5">
    <location>
        <begin position="585"/>
        <end position="677"/>
    </location>
</feature>
<keyword evidence="1" id="KW-0547">Nucleotide-binding</keyword>
<reference evidence="7" key="2">
    <citation type="journal article" date="2023" name="Science">
        <title>Genomic signatures of disease resistance in endangered staghorn corals.</title>
        <authorList>
            <person name="Vollmer S.V."/>
            <person name="Selwyn J.D."/>
            <person name="Despard B.A."/>
            <person name="Roesel C.L."/>
        </authorList>
    </citation>
    <scope>NUCLEOTIDE SEQUENCE</scope>
    <source>
        <strain evidence="7">K2</strain>
    </source>
</reference>
<reference evidence="7" key="1">
    <citation type="journal article" date="2023" name="G3 (Bethesda)">
        <title>Whole genome assembly and annotation of the endangered Caribbean coral Acropora cervicornis.</title>
        <authorList>
            <person name="Selwyn J.D."/>
            <person name="Vollmer S.V."/>
        </authorList>
    </citation>
    <scope>NUCLEOTIDE SEQUENCE</scope>
    <source>
        <strain evidence="7">K2</strain>
    </source>
</reference>
<organism evidence="7 8">
    <name type="scientific">Acropora cervicornis</name>
    <name type="common">Staghorn coral</name>
    <dbReference type="NCBI Taxonomy" id="6130"/>
    <lineage>
        <taxon>Eukaryota</taxon>
        <taxon>Metazoa</taxon>
        <taxon>Cnidaria</taxon>
        <taxon>Anthozoa</taxon>
        <taxon>Hexacorallia</taxon>
        <taxon>Scleractinia</taxon>
        <taxon>Astrocoeniina</taxon>
        <taxon>Acroporidae</taxon>
        <taxon>Acropora</taxon>
    </lineage>
</organism>
<dbReference type="Gene3D" id="1.20.1000.10">
    <property type="entry name" value="Guanylate-binding protein, C-terminal domain"/>
    <property type="match status" value="1"/>
</dbReference>
<dbReference type="GO" id="GO:0003924">
    <property type="term" value="F:GTPase activity"/>
    <property type="evidence" value="ECO:0007669"/>
    <property type="project" value="InterPro"/>
</dbReference>
<evidence type="ECO:0000313" key="8">
    <source>
        <dbReference type="Proteomes" id="UP001249851"/>
    </source>
</evidence>
<dbReference type="InterPro" id="IPR003191">
    <property type="entry name" value="Guanylate-bd/ATL_C"/>
</dbReference>
<keyword evidence="8" id="KW-1185">Reference proteome</keyword>
<feature type="domain" description="GB1/RHD3-type G" evidence="6">
    <location>
        <begin position="47"/>
        <end position="155"/>
    </location>
</feature>
<evidence type="ECO:0000313" key="7">
    <source>
        <dbReference type="EMBL" id="KAK2566431.1"/>
    </source>
</evidence>
<gene>
    <name evidence="7" type="ORF">P5673_009946</name>
</gene>
<evidence type="ECO:0000256" key="4">
    <source>
        <dbReference type="PROSITE-ProRule" id="PRU01052"/>
    </source>
</evidence>
<dbReference type="SUPFAM" id="SSF48340">
    <property type="entry name" value="Interferon-induced guanylate-binding protein 1 (GBP1), C-terminal domain"/>
    <property type="match status" value="1"/>
</dbReference>
<dbReference type="InterPro" id="IPR030386">
    <property type="entry name" value="G_GB1_RHD3_dom"/>
</dbReference>
<keyword evidence="5" id="KW-0175">Coiled coil</keyword>
<evidence type="ECO:0000256" key="1">
    <source>
        <dbReference type="ARBA" id="ARBA00022741"/>
    </source>
</evidence>
<protein>
    <submittedName>
        <fullName evidence="7">Guanylate-binding protein 6</fullName>
    </submittedName>
</protein>
<dbReference type="GO" id="GO:0005525">
    <property type="term" value="F:GTP binding"/>
    <property type="evidence" value="ECO:0007669"/>
    <property type="project" value="UniProtKB-KW"/>
</dbReference>
<evidence type="ECO:0000256" key="3">
    <source>
        <dbReference type="ARBA" id="ARBA00023134"/>
    </source>
</evidence>
<proteinExistence type="inferred from homology"/>
<dbReference type="Gene3D" id="3.40.50.300">
    <property type="entry name" value="P-loop containing nucleotide triphosphate hydrolases"/>
    <property type="match status" value="1"/>
</dbReference>
<evidence type="ECO:0000256" key="5">
    <source>
        <dbReference type="SAM" id="Coils"/>
    </source>
</evidence>
<comment type="caution">
    <text evidence="7">The sequence shown here is derived from an EMBL/GenBank/DDBJ whole genome shotgun (WGS) entry which is preliminary data.</text>
</comment>